<dbReference type="CDD" id="cd01399">
    <property type="entry name" value="GlcN6P_deaminase"/>
    <property type="match status" value="1"/>
</dbReference>
<dbReference type="Pfam" id="PF01182">
    <property type="entry name" value="Glucosamine_iso"/>
    <property type="match status" value="1"/>
</dbReference>
<dbReference type="InterPro" id="IPR037171">
    <property type="entry name" value="NagB/RpiA_transferase-like"/>
</dbReference>
<dbReference type="Proteomes" id="UP001301442">
    <property type="component" value="Chromosome"/>
</dbReference>
<dbReference type="RefSeq" id="WP_348394554.1">
    <property type="nucleotide sequence ID" value="NZ_CP136600.1"/>
</dbReference>
<dbReference type="PANTHER" id="PTHR11280:SF6">
    <property type="entry name" value="GLUCOSAMINE-6-PHOSPHATE ISOMERASE NAGB"/>
    <property type="match status" value="1"/>
</dbReference>
<feature type="domain" description="Glucosamine/galactosamine-6-phosphate isomerase" evidence="2">
    <location>
        <begin position="9"/>
        <end position="228"/>
    </location>
</feature>
<evidence type="ECO:0000259" key="2">
    <source>
        <dbReference type="Pfam" id="PF01182"/>
    </source>
</evidence>
<keyword evidence="1" id="KW-0175">Coiled coil</keyword>
<evidence type="ECO:0000313" key="3">
    <source>
        <dbReference type="EMBL" id="WOH35738.1"/>
    </source>
</evidence>
<name>A0ABZ0GJP3_9GAMM</name>
<feature type="coiled-coil region" evidence="1">
    <location>
        <begin position="99"/>
        <end position="126"/>
    </location>
</feature>
<dbReference type="EMBL" id="CP136600">
    <property type="protein sequence ID" value="WOH35738.1"/>
    <property type="molecule type" value="Genomic_DNA"/>
</dbReference>
<sequence>MKFNTLENEKLMGQAAAKLGAEAIRQAISNKGKATIIIATGSSQFDMLQHLTEQEDIPWEKVQAFHLDEYVGLSAEHPASFRKYLNERFVAKAKGLNKMTLVNADAEDLEAEIARLNALIAQEEVDVCLAGIGENGHLAFNDPPADLATYEPYIVVELDQACRQQQCNEGWFNGLADVPSKAISMSINQILKSKKIILSVPGERKAEAVKNTVAKSISADYPSSVLQGHADCEIFLDVESASLLPEKVS</sequence>
<organism evidence="3 4">
    <name type="scientific">Thalassotalea fonticola</name>
    <dbReference type="NCBI Taxonomy" id="3065649"/>
    <lineage>
        <taxon>Bacteria</taxon>
        <taxon>Pseudomonadati</taxon>
        <taxon>Pseudomonadota</taxon>
        <taxon>Gammaproteobacteria</taxon>
        <taxon>Alteromonadales</taxon>
        <taxon>Colwelliaceae</taxon>
        <taxon>Thalassotalea</taxon>
    </lineage>
</organism>
<protein>
    <submittedName>
        <fullName evidence="3">Glucosamine-6-phosphate deaminase</fullName>
    </submittedName>
</protein>
<dbReference type="InterPro" id="IPR004547">
    <property type="entry name" value="Glucosamine6P_isomerase"/>
</dbReference>
<evidence type="ECO:0000313" key="4">
    <source>
        <dbReference type="Proteomes" id="UP001301442"/>
    </source>
</evidence>
<proteinExistence type="predicted"/>
<reference evidence="3 4" key="1">
    <citation type="submission" date="2023-09" db="EMBL/GenBank/DDBJ databases">
        <authorList>
            <person name="Qi X."/>
        </authorList>
    </citation>
    <scope>NUCLEOTIDE SEQUENCE [LARGE SCALE GENOMIC DNA]</scope>
    <source>
        <strain evidence="3 4">S1-1</strain>
    </source>
</reference>
<gene>
    <name evidence="3" type="ORF">RI844_10120</name>
</gene>
<dbReference type="Gene3D" id="3.40.50.1360">
    <property type="match status" value="1"/>
</dbReference>
<evidence type="ECO:0000256" key="1">
    <source>
        <dbReference type="SAM" id="Coils"/>
    </source>
</evidence>
<dbReference type="PANTHER" id="PTHR11280">
    <property type="entry name" value="GLUCOSAMINE-6-PHOSPHATE ISOMERASE"/>
    <property type="match status" value="1"/>
</dbReference>
<dbReference type="InterPro" id="IPR006148">
    <property type="entry name" value="Glc/Gal-6P_isomerase"/>
</dbReference>
<accession>A0ABZ0GJP3</accession>
<dbReference type="SUPFAM" id="SSF100950">
    <property type="entry name" value="NagB/RpiA/CoA transferase-like"/>
    <property type="match status" value="1"/>
</dbReference>
<keyword evidence="4" id="KW-1185">Reference proteome</keyword>